<dbReference type="PROSITE" id="PS51669">
    <property type="entry name" value="4FE4S_MOW_BIS_MGD"/>
    <property type="match status" value="1"/>
</dbReference>
<comment type="caution">
    <text evidence="6">The sequence shown here is derived from an EMBL/GenBank/DDBJ whole genome shotgun (WGS) entry which is preliminary data.</text>
</comment>
<dbReference type="Pfam" id="PF04879">
    <property type="entry name" value="Molybdop_Fe4S4"/>
    <property type="match status" value="1"/>
</dbReference>
<evidence type="ECO:0000313" key="6">
    <source>
        <dbReference type="EMBL" id="MDJ1649704.1"/>
    </source>
</evidence>
<dbReference type="InterPro" id="IPR037949">
    <property type="entry name" value="MopB_CT_Acetylene-hydratase"/>
</dbReference>
<feature type="domain" description="4Fe-4S Mo/W bis-MGD-type" evidence="5">
    <location>
        <begin position="16"/>
        <end position="76"/>
    </location>
</feature>
<dbReference type="RefSeq" id="WP_283831043.1">
    <property type="nucleotide sequence ID" value="NZ_JASJEU010000005.1"/>
</dbReference>
<evidence type="ECO:0000256" key="2">
    <source>
        <dbReference type="ARBA" id="ARBA00022723"/>
    </source>
</evidence>
<name>A0ABT7DJK3_9ACTN</name>
<dbReference type="SUPFAM" id="SSF53706">
    <property type="entry name" value="Formate dehydrogenase/DMSO reductase, domains 1-3"/>
    <property type="match status" value="1"/>
</dbReference>
<dbReference type="Gene3D" id="3.40.50.740">
    <property type="match status" value="1"/>
</dbReference>
<evidence type="ECO:0000256" key="3">
    <source>
        <dbReference type="ARBA" id="ARBA00023004"/>
    </source>
</evidence>
<dbReference type="Pfam" id="PF01568">
    <property type="entry name" value="Molydop_binding"/>
    <property type="match status" value="1"/>
</dbReference>
<protein>
    <submittedName>
        <fullName evidence="6">Molybdopterin-dependent oxidoreductase</fullName>
    </submittedName>
</protein>
<dbReference type="InterPro" id="IPR009010">
    <property type="entry name" value="Asp_de-COase-like_dom_sf"/>
</dbReference>
<evidence type="ECO:0000259" key="5">
    <source>
        <dbReference type="PROSITE" id="PS51669"/>
    </source>
</evidence>
<sequence length="737" mass="83348">MFVDHEKPFRYKEGDLTVTRGSAWSGPGCHLGCGVLLYTDEEGKLVKVEGDPENPYNQGRLCPRCLDLPEVTNHEDRLLYPLKRDPTDRGKDTWKRIGWDEAFDLIELKFKEIKREYGPEAVLFMQGTGRDIAPYITRLCWSFGSPNFSLFLSGAACYVPRVIGLAGTVGAFLVPDCSQVHPDRYDNPEYCIPETIFIWGNNCVVSNSDGFFGHWVVDLMKRGSKIVVIDPKVTWLASKAAAHLRVRPGTDAALALGMLYVIINEDLYDHDFVDKWCYGFDELRERVQEYPVERVARITWVPEEKIITAARLLAQSKPAALEWGVAVDMTKEAIPAGQAISTLFEITGNIEVPGGMIVPPEILKYVGGWGKDLLPAEAAEKRIGQKKYPLFASEAQPDCIVEQLETGEPYRIHGAWIQTSNFLSCMAADPQRLYRAIKTIDFIAYVDLFMTPTAMALADVILPAATFPERNGIRLGDGAQRGETINKVTSIGECKSDMEINLELGRRFNPEAWPWETVEEMFTFLLKDDTGMTFEELQQKAPAYPPFEYHRHEKGMLRKDGAVGFNTATGRIELWSTFYQSVGLDPLPYFEEPSPGPGATPELMEEYPLVLTTGARTWSMFHSEHRQVKRMRALHPDPIIEVHPTTLERFGLRDGEWVWVENQFGRAKRKTVATPVIDPRMCSTDHAWWLPEGDPESFYDVFELNINNLVQWSPGKSGFGSNYKTALCKIYRIQEGE</sequence>
<keyword evidence="3" id="KW-0408">Iron</keyword>
<keyword evidence="7" id="KW-1185">Reference proteome</keyword>
<dbReference type="InterPro" id="IPR041930">
    <property type="entry name" value="Acetylene_hydratase"/>
</dbReference>
<keyword evidence="4" id="KW-0411">Iron-sulfur</keyword>
<dbReference type="InterPro" id="IPR006657">
    <property type="entry name" value="MoPterin_dinucl-bd_dom"/>
</dbReference>
<dbReference type="EMBL" id="JASJEU010000005">
    <property type="protein sequence ID" value="MDJ1649704.1"/>
    <property type="molecule type" value="Genomic_DNA"/>
</dbReference>
<dbReference type="SMART" id="SM00926">
    <property type="entry name" value="Molybdop_Fe4S4"/>
    <property type="match status" value="1"/>
</dbReference>
<dbReference type="Gene3D" id="2.40.40.20">
    <property type="match status" value="1"/>
</dbReference>
<organism evidence="6 7">
    <name type="scientific">Gordonibacter faecis</name>
    <dbReference type="NCBI Taxonomy" id="3047475"/>
    <lineage>
        <taxon>Bacteria</taxon>
        <taxon>Bacillati</taxon>
        <taxon>Actinomycetota</taxon>
        <taxon>Coriobacteriia</taxon>
        <taxon>Eggerthellales</taxon>
        <taxon>Eggerthellaceae</taxon>
        <taxon>Gordonibacter</taxon>
    </lineage>
</organism>
<evidence type="ECO:0000313" key="7">
    <source>
        <dbReference type="Proteomes" id="UP001232750"/>
    </source>
</evidence>
<dbReference type="CDD" id="cd02781">
    <property type="entry name" value="MopB_CT_Acetylene-hydratase"/>
    <property type="match status" value="1"/>
</dbReference>
<dbReference type="Pfam" id="PF00384">
    <property type="entry name" value="Molybdopterin"/>
    <property type="match status" value="1"/>
</dbReference>
<dbReference type="InterPro" id="IPR006963">
    <property type="entry name" value="Mopterin_OxRdtase_4Fe-4S_dom"/>
</dbReference>
<dbReference type="CDD" id="cd02759">
    <property type="entry name" value="MopB_Acetylene-hydratase"/>
    <property type="match status" value="1"/>
</dbReference>
<dbReference type="PANTHER" id="PTHR43742:SF6">
    <property type="entry name" value="OXIDOREDUCTASE YYAE-RELATED"/>
    <property type="match status" value="1"/>
</dbReference>
<dbReference type="SUPFAM" id="SSF50692">
    <property type="entry name" value="ADC-like"/>
    <property type="match status" value="1"/>
</dbReference>
<dbReference type="Proteomes" id="UP001232750">
    <property type="component" value="Unassembled WGS sequence"/>
</dbReference>
<proteinExistence type="inferred from homology"/>
<keyword evidence="2" id="KW-0479">Metal-binding</keyword>
<dbReference type="PANTHER" id="PTHR43742">
    <property type="entry name" value="TRIMETHYLAMINE-N-OXIDE REDUCTASE"/>
    <property type="match status" value="1"/>
</dbReference>
<accession>A0ABT7DJK3</accession>
<dbReference type="InterPro" id="IPR006656">
    <property type="entry name" value="Mopterin_OxRdtase"/>
</dbReference>
<dbReference type="Gene3D" id="2.20.25.90">
    <property type="entry name" value="ADC-like domains"/>
    <property type="match status" value="1"/>
</dbReference>
<reference evidence="6 7" key="1">
    <citation type="submission" date="2023-05" db="EMBL/GenBank/DDBJ databases">
        <title>Gordonibacter KGMB12511T sp. nov., isolated from faeces of healthy Korean.</title>
        <authorList>
            <person name="Kim H.S."/>
            <person name="Kim J.-S."/>
            <person name="Suh M.K."/>
            <person name="Eom M.K."/>
            <person name="Do H.E."/>
            <person name="Lee J.-S."/>
        </authorList>
    </citation>
    <scope>NUCLEOTIDE SEQUENCE [LARGE SCALE GENOMIC DNA]</scope>
    <source>
        <strain evidence="6 7">KGMB12511</strain>
    </source>
</reference>
<comment type="similarity">
    <text evidence="1">Belongs to the prokaryotic molybdopterin-containing oxidoreductase family.</text>
</comment>
<dbReference type="Gene3D" id="3.40.228.10">
    <property type="entry name" value="Dimethylsulfoxide Reductase, domain 2"/>
    <property type="match status" value="1"/>
</dbReference>
<evidence type="ECO:0000256" key="4">
    <source>
        <dbReference type="ARBA" id="ARBA00023014"/>
    </source>
</evidence>
<dbReference type="InterPro" id="IPR050612">
    <property type="entry name" value="Prok_Mopterin_Oxidored"/>
</dbReference>
<gene>
    <name evidence="6" type="ORF">QNJ86_02720</name>
</gene>
<evidence type="ECO:0000256" key="1">
    <source>
        <dbReference type="ARBA" id="ARBA00010312"/>
    </source>
</evidence>